<dbReference type="SUPFAM" id="SSF141130">
    <property type="entry name" value="Acetamidase/Formamidase-like"/>
    <property type="match status" value="1"/>
</dbReference>
<proteinExistence type="predicted"/>
<sequence>MPVELGAYVRQDLDEELLQDIKATGARTKPARETGGNTDAASLTRGCRIYLPVHVEGANLSVGDLHFSLGDGEPTCAIEMAGIATLRCSIVHDGIQKLGLKSPIVISSPAEPLYRKQVVFHGLSVDKDGVQHRSDLTTSYIQAASHAMGYLEKFGFSHEQAYMLLATAPIESRILATANIPTANVSLGVPVDMFNFDIMPNEEGPKPGDRGSAAYLSLQREEKYLSETVAEPSPFARDA</sequence>
<accession>A0A0D2G027</accession>
<dbReference type="PANTHER" id="PTHR31891">
    <property type="entry name" value="FORMAMIDASE C869.04-RELATED"/>
    <property type="match status" value="1"/>
</dbReference>
<dbReference type="InterPro" id="IPR004304">
    <property type="entry name" value="FmdA_AmdA"/>
</dbReference>
<dbReference type="Proteomes" id="UP000053029">
    <property type="component" value="Unassembled WGS sequence"/>
</dbReference>
<dbReference type="Pfam" id="PF03069">
    <property type="entry name" value="FmdA_AmdA"/>
    <property type="match status" value="1"/>
</dbReference>
<evidence type="ECO:0008006" key="3">
    <source>
        <dbReference type="Google" id="ProtNLM"/>
    </source>
</evidence>
<dbReference type="PANTHER" id="PTHR31891:SF1">
    <property type="entry name" value="FORMAMIDASE C869.04-RELATED"/>
    <property type="match status" value="1"/>
</dbReference>
<dbReference type="STRING" id="1442368.A0A0D2G027"/>
<name>A0A0D2G027_9EURO</name>
<dbReference type="Gene3D" id="2.60.120.580">
    <property type="entry name" value="Acetamidase/Formamidase-like domains"/>
    <property type="match status" value="1"/>
</dbReference>
<dbReference type="HOGENOM" id="CLU_1161167_0_0_1"/>
<dbReference type="GO" id="GO:0016811">
    <property type="term" value="F:hydrolase activity, acting on carbon-nitrogen (but not peptide) bonds, in linear amides"/>
    <property type="evidence" value="ECO:0007669"/>
    <property type="project" value="InterPro"/>
</dbReference>
<dbReference type="GeneID" id="25312043"/>
<reference evidence="1 2" key="1">
    <citation type="submission" date="2015-01" db="EMBL/GenBank/DDBJ databases">
        <title>The Genome Sequence of Fonsecaea pedrosoi CBS 271.37.</title>
        <authorList>
            <consortium name="The Broad Institute Genomics Platform"/>
            <person name="Cuomo C."/>
            <person name="de Hoog S."/>
            <person name="Gorbushina A."/>
            <person name="Stielow B."/>
            <person name="Teixiera M."/>
            <person name="Abouelleil A."/>
            <person name="Chapman S.B."/>
            <person name="Priest M."/>
            <person name="Young S.K."/>
            <person name="Wortman J."/>
            <person name="Nusbaum C."/>
            <person name="Birren B."/>
        </authorList>
    </citation>
    <scope>NUCLEOTIDE SEQUENCE [LARGE SCALE GENOMIC DNA]</scope>
    <source>
        <strain evidence="1 2">CBS 271.37</strain>
    </source>
</reference>
<evidence type="ECO:0000313" key="2">
    <source>
        <dbReference type="Proteomes" id="UP000053029"/>
    </source>
</evidence>
<dbReference type="EMBL" id="KN846978">
    <property type="protein sequence ID" value="KIW74143.1"/>
    <property type="molecule type" value="Genomic_DNA"/>
</dbReference>
<dbReference type="VEuPathDB" id="FungiDB:Z517_12553"/>
<dbReference type="AlphaFoldDB" id="A0A0D2G027"/>
<evidence type="ECO:0000313" key="1">
    <source>
        <dbReference type="EMBL" id="KIW74143.1"/>
    </source>
</evidence>
<gene>
    <name evidence="1" type="ORF">Z517_12553</name>
</gene>
<dbReference type="RefSeq" id="XP_013277951.1">
    <property type="nucleotide sequence ID" value="XM_013422497.1"/>
</dbReference>
<protein>
    <recommendedName>
        <fullName evidence="3">Formamidase</fullName>
    </recommendedName>
</protein>
<keyword evidence="2" id="KW-1185">Reference proteome</keyword>
<organism evidence="1 2">
    <name type="scientific">Fonsecaea pedrosoi CBS 271.37</name>
    <dbReference type="NCBI Taxonomy" id="1442368"/>
    <lineage>
        <taxon>Eukaryota</taxon>
        <taxon>Fungi</taxon>
        <taxon>Dikarya</taxon>
        <taxon>Ascomycota</taxon>
        <taxon>Pezizomycotina</taxon>
        <taxon>Eurotiomycetes</taxon>
        <taxon>Chaetothyriomycetidae</taxon>
        <taxon>Chaetothyriales</taxon>
        <taxon>Herpotrichiellaceae</taxon>
        <taxon>Fonsecaea</taxon>
    </lineage>
</organism>